<evidence type="ECO:0000259" key="9">
    <source>
        <dbReference type="Pfam" id="PF00999"/>
    </source>
</evidence>
<evidence type="ECO:0000256" key="8">
    <source>
        <dbReference type="SAM" id="Phobius"/>
    </source>
</evidence>
<gene>
    <name evidence="10" type="ORF">JGB26_24350</name>
</gene>
<dbReference type="Proteomes" id="UP000634780">
    <property type="component" value="Unassembled WGS sequence"/>
</dbReference>
<feature type="transmembrane region" description="Helical" evidence="8">
    <location>
        <begin position="308"/>
        <end position="326"/>
    </location>
</feature>
<dbReference type="PRINTS" id="PR00173">
    <property type="entry name" value="EDTRNSPORT"/>
</dbReference>
<evidence type="ECO:0000256" key="1">
    <source>
        <dbReference type="ARBA" id="ARBA00004651"/>
    </source>
</evidence>
<comment type="subcellular location">
    <subcellularLocation>
        <location evidence="1">Cell membrane</location>
        <topology evidence="1">Multi-pass membrane protein</topology>
    </subcellularLocation>
</comment>
<dbReference type="InterPro" id="IPR006153">
    <property type="entry name" value="Cation/H_exchanger_TM"/>
</dbReference>
<feature type="transmembrane region" description="Helical" evidence="8">
    <location>
        <begin position="199"/>
        <end position="217"/>
    </location>
</feature>
<feature type="transmembrane region" description="Helical" evidence="8">
    <location>
        <begin position="6"/>
        <end position="23"/>
    </location>
</feature>
<feature type="transmembrane region" description="Helical" evidence="8">
    <location>
        <begin position="119"/>
        <end position="141"/>
    </location>
</feature>
<organism evidence="10 11">
    <name type="scientific">Streptomyces flavofungini</name>
    <dbReference type="NCBI Taxonomy" id="68200"/>
    <lineage>
        <taxon>Bacteria</taxon>
        <taxon>Bacillati</taxon>
        <taxon>Actinomycetota</taxon>
        <taxon>Actinomycetes</taxon>
        <taxon>Kitasatosporales</taxon>
        <taxon>Streptomycetaceae</taxon>
        <taxon>Streptomyces</taxon>
    </lineage>
</organism>
<dbReference type="EMBL" id="JAEKOZ010000015">
    <property type="protein sequence ID" value="MBJ3810206.1"/>
    <property type="molecule type" value="Genomic_DNA"/>
</dbReference>
<comment type="caution">
    <text evidence="10">The sequence shown here is derived from an EMBL/GenBank/DDBJ whole genome shotgun (WGS) entry which is preliminary data.</text>
</comment>
<feature type="transmembrane region" description="Helical" evidence="8">
    <location>
        <begin position="59"/>
        <end position="78"/>
    </location>
</feature>
<keyword evidence="2" id="KW-0813">Transport</keyword>
<dbReference type="PANTHER" id="PTHR32507:SF8">
    <property type="entry name" value="CNH1P"/>
    <property type="match status" value="1"/>
</dbReference>
<reference evidence="10 11" key="1">
    <citation type="submission" date="2020-12" db="EMBL/GenBank/DDBJ databases">
        <title>Streptomyces typhae sp. nov., a novel endophytic actinomycete isolated from the root of cattail pollen (Typha angustifolia L.).</title>
        <authorList>
            <person name="Peng C."/>
            <person name="Liu C."/>
        </authorList>
    </citation>
    <scope>NUCLEOTIDE SEQUENCE [LARGE SCALE GENOMIC DNA]</scope>
    <source>
        <strain evidence="10 11">JCM 4753</strain>
    </source>
</reference>
<keyword evidence="4 8" id="KW-0812">Transmembrane</keyword>
<feature type="transmembrane region" description="Helical" evidence="8">
    <location>
        <begin position="30"/>
        <end position="47"/>
    </location>
</feature>
<evidence type="ECO:0000256" key="5">
    <source>
        <dbReference type="ARBA" id="ARBA00022989"/>
    </source>
</evidence>
<feature type="transmembrane region" description="Helical" evidence="8">
    <location>
        <begin position="90"/>
        <end position="113"/>
    </location>
</feature>
<evidence type="ECO:0000256" key="7">
    <source>
        <dbReference type="ARBA" id="ARBA00023136"/>
    </source>
</evidence>
<protein>
    <submittedName>
        <fullName evidence="10">Cation:proton antiporter</fullName>
    </submittedName>
</protein>
<accession>A0ABS0XAI3</accession>
<evidence type="ECO:0000256" key="3">
    <source>
        <dbReference type="ARBA" id="ARBA00022449"/>
    </source>
</evidence>
<keyword evidence="7 8" id="KW-0472">Membrane</keyword>
<feature type="transmembrane region" description="Helical" evidence="8">
    <location>
        <begin position="282"/>
        <end position="302"/>
    </location>
</feature>
<keyword evidence="6" id="KW-0406">Ion transport</keyword>
<keyword evidence="5 8" id="KW-1133">Transmembrane helix</keyword>
<sequence length="400" mass="41890">MPSVIASIIVVGATLVVWSLLAEKFERWRFTAPVVVVVAGVVVGLTVRDSVGETLNTHAALRAAEITLAVLLFVDAADVRGGMLGRHPGAVLRVLLVGLPLSLGFAVAVGAWLLPGVGWPLLLVIACVVVPSDFAPAQAILRDRRLPERVRDVLNVEGGYNDGVVSPVFLFALVLAGHATDDRSPGDALGTAGPSALKAVLVGLALGAVLGFLVNRAESAGFMNAQAKRLVLVAAPFLAYGCAVGIGGNGFVASFLCGLVFHAVRRTDETHREMQLIDDVGFLFGVVMWFVFGTTAVFALWGGVDWKLVVFCVAALTVVRIVPVVLSLVGSGVPVREGLLIGWLGPRGTTSIVFGLLAFNELDRDEDSVIVLTVLVVAVLGSVALHGLGSPVTARKYRQV</sequence>
<evidence type="ECO:0000256" key="6">
    <source>
        <dbReference type="ARBA" id="ARBA00023065"/>
    </source>
</evidence>
<feature type="domain" description="Cation/H+ exchanger transmembrane" evidence="9">
    <location>
        <begin position="18"/>
        <end position="384"/>
    </location>
</feature>
<keyword evidence="3" id="KW-0050">Antiport</keyword>
<keyword evidence="11" id="KW-1185">Reference proteome</keyword>
<evidence type="ECO:0000313" key="11">
    <source>
        <dbReference type="Proteomes" id="UP000634780"/>
    </source>
</evidence>
<evidence type="ECO:0000313" key="10">
    <source>
        <dbReference type="EMBL" id="MBJ3810206.1"/>
    </source>
</evidence>
<evidence type="ECO:0000256" key="4">
    <source>
        <dbReference type="ARBA" id="ARBA00022692"/>
    </source>
</evidence>
<evidence type="ECO:0000256" key="2">
    <source>
        <dbReference type="ARBA" id="ARBA00022448"/>
    </source>
</evidence>
<dbReference type="PANTHER" id="PTHR32507">
    <property type="entry name" value="NA(+)/H(+) ANTIPORTER 1"/>
    <property type="match status" value="1"/>
</dbReference>
<proteinExistence type="predicted"/>
<dbReference type="Pfam" id="PF00999">
    <property type="entry name" value="Na_H_Exchanger"/>
    <property type="match status" value="1"/>
</dbReference>
<name>A0ABS0XAI3_9ACTN</name>
<feature type="transmembrane region" description="Helical" evidence="8">
    <location>
        <begin position="369"/>
        <end position="388"/>
    </location>
</feature>
<feature type="transmembrane region" description="Helical" evidence="8">
    <location>
        <begin position="237"/>
        <end position="261"/>
    </location>
</feature>